<dbReference type="EMBL" id="JACGWM010000250">
    <property type="protein sequence ID" value="KAL0310182.1"/>
    <property type="molecule type" value="Genomic_DNA"/>
</dbReference>
<comment type="caution">
    <text evidence="3">The sequence shown here is derived from an EMBL/GenBank/DDBJ whole genome shotgun (WGS) entry which is preliminary data.</text>
</comment>
<dbReference type="InterPro" id="IPR041577">
    <property type="entry name" value="RT_RNaseH_2"/>
</dbReference>
<reference evidence="3" key="2">
    <citation type="journal article" date="2024" name="Plant">
        <title>Genomic evolution and insights into agronomic trait innovations of Sesamum species.</title>
        <authorList>
            <person name="Miao H."/>
            <person name="Wang L."/>
            <person name="Qu L."/>
            <person name="Liu H."/>
            <person name="Sun Y."/>
            <person name="Le M."/>
            <person name="Wang Q."/>
            <person name="Wei S."/>
            <person name="Zheng Y."/>
            <person name="Lin W."/>
            <person name="Duan Y."/>
            <person name="Cao H."/>
            <person name="Xiong S."/>
            <person name="Wang X."/>
            <person name="Wei L."/>
            <person name="Li C."/>
            <person name="Ma Q."/>
            <person name="Ju M."/>
            <person name="Zhao R."/>
            <person name="Li G."/>
            <person name="Mu C."/>
            <person name="Tian Q."/>
            <person name="Mei H."/>
            <person name="Zhang T."/>
            <person name="Gao T."/>
            <person name="Zhang H."/>
        </authorList>
    </citation>
    <scope>NUCLEOTIDE SEQUENCE</scope>
    <source>
        <strain evidence="3">KEN8</strain>
    </source>
</reference>
<dbReference type="SUPFAM" id="SSF56672">
    <property type="entry name" value="DNA/RNA polymerases"/>
    <property type="match status" value="1"/>
</dbReference>
<reference evidence="3" key="1">
    <citation type="submission" date="2020-06" db="EMBL/GenBank/DDBJ databases">
        <authorList>
            <person name="Li T."/>
            <person name="Hu X."/>
            <person name="Zhang T."/>
            <person name="Song X."/>
            <person name="Zhang H."/>
            <person name="Dai N."/>
            <person name="Sheng W."/>
            <person name="Hou X."/>
            <person name="Wei L."/>
        </authorList>
    </citation>
    <scope>NUCLEOTIDE SEQUENCE</scope>
    <source>
        <strain evidence="3">KEN8</strain>
        <tissue evidence="3">Leaf</tissue>
    </source>
</reference>
<sequence>MDNCKNMRVGRRLGEYDFIKNERMTNVKEAKVSSPEPFSKEGAKHASGSKIEINDPPRKGVIRMIEVLDIEAMEDTSLIQFGRTKLSGPKTSHNDALVITALLSNNKVVEKSLPFFKVLRKAKNFEWDTSYQQAFKELKNYLARLPLLVKPIQGDTLYNYLFATSQTVSSVLVRKDEGKKMPIYCVTKVLTEGRYTLIKKLALALVITARRLRPYFLSHPIVVKINLPLKQTLGKTDTSGRLVKWVVELSEYNILYLPRTTIEAQAFADFVSEMVGISLENTSKNEKWLLHVDGSSTIQGSGAGIVITSPQGEDLEFAVKLVSKLPTIKQNTKHLS</sequence>
<dbReference type="AlphaFoldDB" id="A0AAW2KU54"/>
<proteinExistence type="predicted"/>
<dbReference type="InterPro" id="IPR043502">
    <property type="entry name" value="DNA/RNA_pol_sf"/>
</dbReference>
<evidence type="ECO:0000256" key="1">
    <source>
        <dbReference type="SAM" id="MobiDB-lite"/>
    </source>
</evidence>
<protein>
    <recommendedName>
        <fullName evidence="2">Reverse transcriptase/retrotransposon-derived protein RNase H-like domain-containing protein</fullName>
    </recommendedName>
</protein>
<dbReference type="PANTHER" id="PTHR48475">
    <property type="entry name" value="RIBONUCLEASE H"/>
    <property type="match status" value="1"/>
</dbReference>
<accession>A0AAW2KU54</accession>
<organism evidence="3">
    <name type="scientific">Sesamum calycinum</name>
    <dbReference type="NCBI Taxonomy" id="2727403"/>
    <lineage>
        <taxon>Eukaryota</taxon>
        <taxon>Viridiplantae</taxon>
        <taxon>Streptophyta</taxon>
        <taxon>Embryophyta</taxon>
        <taxon>Tracheophyta</taxon>
        <taxon>Spermatophyta</taxon>
        <taxon>Magnoliopsida</taxon>
        <taxon>eudicotyledons</taxon>
        <taxon>Gunneridae</taxon>
        <taxon>Pentapetalae</taxon>
        <taxon>asterids</taxon>
        <taxon>lamiids</taxon>
        <taxon>Lamiales</taxon>
        <taxon>Pedaliaceae</taxon>
        <taxon>Sesamum</taxon>
    </lineage>
</organism>
<gene>
    <name evidence="3" type="ORF">Scaly_2954000</name>
</gene>
<dbReference type="PANTHER" id="PTHR48475:SF2">
    <property type="entry name" value="RIBONUCLEASE H"/>
    <property type="match status" value="1"/>
</dbReference>
<feature type="region of interest" description="Disordered" evidence="1">
    <location>
        <begin position="29"/>
        <end position="55"/>
    </location>
</feature>
<feature type="domain" description="Reverse transcriptase/retrotransposon-derived protein RNase H-like" evidence="2">
    <location>
        <begin position="127"/>
        <end position="223"/>
    </location>
</feature>
<name>A0AAW2KU54_9LAMI</name>
<evidence type="ECO:0000313" key="3">
    <source>
        <dbReference type="EMBL" id="KAL0310182.1"/>
    </source>
</evidence>
<evidence type="ECO:0000259" key="2">
    <source>
        <dbReference type="Pfam" id="PF17919"/>
    </source>
</evidence>
<dbReference type="Pfam" id="PF17919">
    <property type="entry name" value="RT_RNaseH_2"/>
    <property type="match status" value="1"/>
</dbReference>